<evidence type="ECO:0000313" key="3">
    <source>
        <dbReference type="Proteomes" id="UP000204242"/>
    </source>
</evidence>
<accession>A2Q0H7</accession>
<feature type="compositionally biased region" description="Polar residues" evidence="1">
    <location>
        <begin position="276"/>
        <end position="287"/>
    </location>
</feature>
<proteinExistence type="predicted"/>
<feature type="compositionally biased region" description="Low complexity" evidence="1">
    <location>
        <begin position="71"/>
        <end position="83"/>
    </location>
</feature>
<feature type="compositionally biased region" description="Basic and acidic residues" evidence="1">
    <location>
        <begin position="126"/>
        <end position="137"/>
    </location>
</feature>
<feature type="region of interest" description="Disordered" evidence="1">
    <location>
        <begin position="65"/>
        <end position="166"/>
    </location>
</feature>
<dbReference type="RefSeq" id="YP_001031360.1">
    <property type="nucleotide sequence ID" value="NC_009001.1"/>
</dbReference>
<feature type="compositionally biased region" description="Polar residues" evidence="1">
    <location>
        <begin position="237"/>
        <end position="252"/>
    </location>
</feature>
<dbReference type="EMBL" id="AB291189">
    <property type="protein sequence ID" value="BAF45692.1"/>
    <property type="molecule type" value="Genomic_DNA"/>
</dbReference>
<reference evidence="2 3" key="1">
    <citation type="journal article" date="2007" name="Virology">
        <title>Shared and species-specific features among ichnovirus genomes.</title>
        <authorList>
            <person name="Tanaka K."/>
            <person name="Lapointe R."/>
            <person name="Barney W.E."/>
            <person name="Makkay A.M."/>
            <person name="Stoltz D."/>
            <person name="Cusson M."/>
            <person name="Webb B.A."/>
        </authorList>
    </citation>
    <scope>NUCLEOTIDE SEQUENCE [LARGE SCALE GENOMIC DNA]</scope>
</reference>
<organism evidence="2 3">
    <name type="scientific">Ichnoviriform fugitivi</name>
    <dbReference type="NCBI Taxonomy" id="265522"/>
    <lineage>
        <taxon>Viruses</taxon>
        <taxon>Viruses incertae sedis</taxon>
        <taxon>Polydnaviriformidae</taxon>
        <taxon>Ichnoviriform</taxon>
    </lineage>
</organism>
<evidence type="ECO:0000313" key="2">
    <source>
        <dbReference type="EMBL" id="BAF45692.1"/>
    </source>
</evidence>
<feature type="compositionally biased region" description="Polar residues" evidence="1">
    <location>
        <begin position="152"/>
        <end position="162"/>
    </location>
</feature>
<feature type="region of interest" description="Disordered" evidence="1">
    <location>
        <begin position="217"/>
        <end position="331"/>
    </location>
</feature>
<sequence length="457" mass="50762">MEVLQGFENTEIDVVMLGRSPRVQLVPLSTSEVADLLPNPCESLSQRPLSSAPALEATDLALDPISRTGLDSSSAAPEAADSAMKPRHRVGRSLSCAATTVTPRASRSRTRTTRNSFEAAMSPKQLESKPRSQEKRASTAAREVTEPVSEPVRQTEQDSSFTAVEVTKPAQEPLLLTERRTSWAPVGDTYPASKLRYRSTGNSLDAALDAIERNKRDCKSTAPKATEPVTLEHLFPKQQNLQYGPVENTDSTPEPLPPKEQNPSPARTIREAATSAERSPSPNQEESSCAAPVNVAAALPEPTPPLASQNSTPAAQESRESKTSSVGENLQDEPCTSCPRMIKKVAKSREYVYNFRFCNDKVENYVCNACFIFQITQRWLESCELRGKILWLWLSNKHRAWRYSFSKVLSSVETLYRYCFNHLSLSLSLCYFRCLQKPCSKSRTTIKKGTRCSVLYY</sequence>
<evidence type="ECO:0000256" key="1">
    <source>
        <dbReference type="SAM" id="MobiDB-lite"/>
    </source>
</evidence>
<name>A2Q0H7_9VIRU</name>
<dbReference type="Proteomes" id="UP000204242">
    <property type="component" value="Genome"/>
</dbReference>
<protein>
    <submittedName>
        <fullName evidence="2">C13.1</fullName>
    </submittedName>
</protein>
<dbReference type="GeneID" id="5076409"/>
<dbReference type="KEGG" id="vg:5076409"/>